<accession>A0A318S7C4</accession>
<comment type="caution">
    <text evidence="1">The sequence shown here is derived from an EMBL/GenBank/DDBJ whole genome shotgun (WGS) entry which is preliminary data.</text>
</comment>
<dbReference type="EMBL" id="QJSX01000007">
    <property type="protein sequence ID" value="PYE53786.1"/>
    <property type="molecule type" value="Genomic_DNA"/>
</dbReference>
<dbReference type="Proteomes" id="UP000248326">
    <property type="component" value="Unassembled WGS sequence"/>
</dbReference>
<dbReference type="RefSeq" id="WP_110886698.1">
    <property type="nucleotide sequence ID" value="NZ_QJSX01000007.1"/>
</dbReference>
<reference evidence="1 2" key="1">
    <citation type="submission" date="2018-06" db="EMBL/GenBank/DDBJ databases">
        <title>Genomic Encyclopedia of Type Strains, Phase IV (KMG-IV): sequencing the most valuable type-strain genomes for metagenomic binning, comparative biology and taxonomic classification.</title>
        <authorList>
            <person name="Goeker M."/>
        </authorList>
    </citation>
    <scope>NUCLEOTIDE SEQUENCE [LARGE SCALE GENOMIC DNA]</scope>
    <source>
        <strain evidence="1 2">DSM 18048</strain>
    </source>
</reference>
<keyword evidence="2" id="KW-1185">Reference proteome</keyword>
<dbReference type="AlphaFoldDB" id="A0A318S7C4"/>
<gene>
    <name evidence="1" type="ORF">DES52_10744</name>
</gene>
<organism evidence="1 2">
    <name type="scientific">Deinococcus yavapaiensis KR-236</name>
    <dbReference type="NCBI Taxonomy" id="694435"/>
    <lineage>
        <taxon>Bacteria</taxon>
        <taxon>Thermotogati</taxon>
        <taxon>Deinococcota</taxon>
        <taxon>Deinococci</taxon>
        <taxon>Deinococcales</taxon>
        <taxon>Deinococcaceae</taxon>
        <taxon>Deinococcus</taxon>
    </lineage>
</organism>
<evidence type="ECO:0000313" key="1">
    <source>
        <dbReference type="EMBL" id="PYE53786.1"/>
    </source>
</evidence>
<name>A0A318S7C4_9DEIO</name>
<proteinExistence type="predicted"/>
<dbReference type="OrthoDB" id="72422at2"/>
<protein>
    <submittedName>
        <fullName evidence="1">Uncharacterized protein</fullName>
    </submittedName>
</protein>
<evidence type="ECO:0000313" key="2">
    <source>
        <dbReference type="Proteomes" id="UP000248326"/>
    </source>
</evidence>
<sequence length="111" mass="12254">MSNFTLKGRWHIDSSETSRHFVGKVQDPGVTGLRPGDVVTVTYQHQHDRFVGHTNDSHVQGGYSLEGMPSQTFVLASFLRKDGVVGREAEHAGEEQLWGGDLYDRASLSPS</sequence>